<evidence type="ECO:0000256" key="1">
    <source>
        <dbReference type="SAM" id="MobiDB-lite"/>
    </source>
</evidence>
<reference evidence="3 4" key="1">
    <citation type="journal article" date="2017" name="Mol. Plant">
        <title>The Genome of Medicinal Plant Macleaya cordata Provides New Insights into Benzylisoquinoline Alkaloids Metabolism.</title>
        <authorList>
            <person name="Liu X."/>
            <person name="Liu Y."/>
            <person name="Huang P."/>
            <person name="Ma Y."/>
            <person name="Qing Z."/>
            <person name="Tang Q."/>
            <person name="Cao H."/>
            <person name="Cheng P."/>
            <person name="Zheng Y."/>
            <person name="Yuan Z."/>
            <person name="Zhou Y."/>
            <person name="Liu J."/>
            <person name="Tang Z."/>
            <person name="Zhuo Y."/>
            <person name="Zhang Y."/>
            <person name="Yu L."/>
            <person name="Huang J."/>
            <person name="Yang P."/>
            <person name="Peng Q."/>
            <person name="Zhang J."/>
            <person name="Jiang W."/>
            <person name="Zhang Z."/>
            <person name="Lin K."/>
            <person name="Ro D.K."/>
            <person name="Chen X."/>
            <person name="Xiong X."/>
            <person name="Shang Y."/>
            <person name="Huang S."/>
            <person name="Zeng J."/>
        </authorList>
    </citation>
    <scope>NUCLEOTIDE SEQUENCE [LARGE SCALE GENOMIC DNA]</scope>
    <source>
        <strain evidence="4">cv. BLH2017</strain>
        <tissue evidence="3">Root</tissue>
    </source>
</reference>
<evidence type="ECO:0000313" key="3">
    <source>
        <dbReference type="EMBL" id="OVA19300.1"/>
    </source>
</evidence>
<dbReference type="PANTHER" id="PTHR36777:SF2">
    <property type="entry name" value="EXPRESSED PROTEIN"/>
    <property type="match status" value="1"/>
</dbReference>
<dbReference type="EMBL" id="MVGT01000213">
    <property type="protein sequence ID" value="OVA19300.1"/>
    <property type="molecule type" value="Genomic_DNA"/>
</dbReference>
<dbReference type="FunCoup" id="A0A200R9D3">
    <property type="interactions" value="1122"/>
</dbReference>
<name>A0A200R9D3_MACCD</name>
<dbReference type="Proteomes" id="UP000195402">
    <property type="component" value="Unassembled WGS sequence"/>
</dbReference>
<proteinExistence type="predicted"/>
<protein>
    <submittedName>
        <fullName evidence="3">Uncharacterized protein</fullName>
    </submittedName>
</protein>
<keyword evidence="2" id="KW-1133">Transmembrane helix</keyword>
<gene>
    <name evidence="3" type="ORF">BVC80_521g110</name>
</gene>
<evidence type="ECO:0000256" key="2">
    <source>
        <dbReference type="SAM" id="Phobius"/>
    </source>
</evidence>
<organism evidence="3 4">
    <name type="scientific">Macleaya cordata</name>
    <name type="common">Five-seeded plume-poppy</name>
    <name type="synonym">Bocconia cordata</name>
    <dbReference type="NCBI Taxonomy" id="56857"/>
    <lineage>
        <taxon>Eukaryota</taxon>
        <taxon>Viridiplantae</taxon>
        <taxon>Streptophyta</taxon>
        <taxon>Embryophyta</taxon>
        <taxon>Tracheophyta</taxon>
        <taxon>Spermatophyta</taxon>
        <taxon>Magnoliopsida</taxon>
        <taxon>Ranunculales</taxon>
        <taxon>Papaveraceae</taxon>
        <taxon>Papaveroideae</taxon>
        <taxon>Macleaya</taxon>
    </lineage>
</organism>
<comment type="caution">
    <text evidence="3">The sequence shown here is derived from an EMBL/GenBank/DDBJ whole genome shotgun (WGS) entry which is preliminary data.</text>
</comment>
<keyword evidence="4" id="KW-1185">Reference proteome</keyword>
<dbReference type="AlphaFoldDB" id="A0A200R9D3"/>
<keyword evidence="2" id="KW-0812">Transmembrane</keyword>
<accession>A0A200R9D3</accession>
<feature type="transmembrane region" description="Helical" evidence="2">
    <location>
        <begin position="133"/>
        <end position="151"/>
    </location>
</feature>
<sequence>MATLLESITVPRSSSFLTTPSSPAMASPICSPSGSRKISSFPGFRGLKIQYPNRTLASLGLRNATVIRRRGIVCGIQDTALAVLQTVWRVGKDGIEAGTNLVPDSVPRPIARISVTGVAAVISLFVLKSFVSTVSFVLAMMGLIYFVYIALNKDEGPRGGGGTTPTEEDSLEEARRIMEKYK</sequence>
<evidence type="ECO:0000313" key="4">
    <source>
        <dbReference type="Proteomes" id="UP000195402"/>
    </source>
</evidence>
<dbReference type="OrthoDB" id="534175at2759"/>
<dbReference type="PANTHER" id="PTHR36777">
    <property type="entry name" value="EXPRESSED PROTEIN"/>
    <property type="match status" value="1"/>
</dbReference>
<dbReference type="STRING" id="56857.A0A200R9D3"/>
<dbReference type="InParanoid" id="A0A200R9D3"/>
<feature type="region of interest" description="Disordered" evidence="1">
    <location>
        <begin position="157"/>
        <end position="182"/>
    </location>
</feature>
<keyword evidence="2" id="KW-0472">Membrane</keyword>
<feature type="compositionally biased region" description="Basic and acidic residues" evidence="1">
    <location>
        <begin position="172"/>
        <end position="182"/>
    </location>
</feature>